<dbReference type="SMART" id="SM00213">
    <property type="entry name" value="UBQ"/>
    <property type="match status" value="1"/>
</dbReference>
<dbReference type="Gene3D" id="3.10.20.90">
    <property type="entry name" value="Phosphatidylinositol 3-kinase Catalytic Subunit, Chain A, domain 1"/>
    <property type="match status" value="1"/>
</dbReference>
<keyword evidence="2" id="KW-0833">Ubl conjugation pathway</keyword>
<keyword evidence="5" id="KW-1185">Reference proteome</keyword>
<dbReference type="InterPro" id="IPR029071">
    <property type="entry name" value="Ubiquitin-like_domsf"/>
</dbReference>
<reference evidence="4" key="1">
    <citation type="journal article" date="2020" name="Stud. Mycol.">
        <title>101 Dothideomycetes genomes: a test case for predicting lifestyles and emergence of pathogens.</title>
        <authorList>
            <person name="Haridas S."/>
            <person name="Albert R."/>
            <person name="Binder M."/>
            <person name="Bloem J."/>
            <person name="Labutti K."/>
            <person name="Salamov A."/>
            <person name="Andreopoulos B."/>
            <person name="Baker S."/>
            <person name="Barry K."/>
            <person name="Bills G."/>
            <person name="Bluhm B."/>
            <person name="Cannon C."/>
            <person name="Castanera R."/>
            <person name="Culley D."/>
            <person name="Daum C."/>
            <person name="Ezra D."/>
            <person name="Gonzalez J."/>
            <person name="Henrissat B."/>
            <person name="Kuo A."/>
            <person name="Liang C."/>
            <person name="Lipzen A."/>
            <person name="Lutzoni F."/>
            <person name="Magnuson J."/>
            <person name="Mondo S."/>
            <person name="Nolan M."/>
            <person name="Ohm R."/>
            <person name="Pangilinan J."/>
            <person name="Park H.-J."/>
            <person name="Ramirez L."/>
            <person name="Alfaro M."/>
            <person name="Sun H."/>
            <person name="Tritt A."/>
            <person name="Yoshinaga Y."/>
            <person name="Zwiers L.-H."/>
            <person name="Turgeon B."/>
            <person name="Goodwin S."/>
            <person name="Spatafora J."/>
            <person name="Crous P."/>
            <person name="Grigoriev I."/>
        </authorList>
    </citation>
    <scope>NUCLEOTIDE SEQUENCE</scope>
    <source>
        <strain evidence="4">CBS 110217</strain>
    </source>
</reference>
<comment type="caution">
    <text evidence="4">The sequence shown here is derived from an EMBL/GenBank/DDBJ whole genome shotgun (WGS) entry which is preliminary data.</text>
</comment>
<evidence type="ECO:0000256" key="2">
    <source>
        <dbReference type="ARBA" id="ARBA00022786"/>
    </source>
</evidence>
<organism evidence="4 5">
    <name type="scientific">Setomelanomma holmii</name>
    <dbReference type="NCBI Taxonomy" id="210430"/>
    <lineage>
        <taxon>Eukaryota</taxon>
        <taxon>Fungi</taxon>
        <taxon>Dikarya</taxon>
        <taxon>Ascomycota</taxon>
        <taxon>Pezizomycotina</taxon>
        <taxon>Dothideomycetes</taxon>
        <taxon>Pleosporomycetidae</taxon>
        <taxon>Pleosporales</taxon>
        <taxon>Pleosporineae</taxon>
        <taxon>Phaeosphaeriaceae</taxon>
        <taxon>Setomelanomma</taxon>
    </lineage>
</organism>
<evidence type="ECO:0000259" key="3">
    <source>
        <dbReference type="PROSITE" id="PS50053"/>
    </source>
</evidence>
<evidence type="ECO:0000256" key="1">
    <source>
        <dbReference type="ARBA" id="ARBA00014108"/>
    </source>
</evidence>
<dbReference type="Proteomes" id="UP000799777">
    <property type="component" value="Unassembled WGS sequence"/>
</dbReference>
<dbReference type="OrthoDB" id="3881at2759"/>
<evidence type="ECO:0000313" key="5">
    <source>
        <dbReference type="Proteomes" id="UP000799777"/>
    </source>
</evidence>
<dbReference type="InterPro" id="IPR000626">
    <property type="entry name" value="Ubiquitin-like_dom"/>
</dbReference>
<accession>A0A9P4H216</accession>
<sequence length="77" mass="8442">MIIVTVNDRLGTKTQVPCLPSDPVKVLKAMVAAKIGRPVHEIMLKRQGERPFHDSLSLADYSISNGVQIDLELNTGD</sequence>
<dbReference type="InterPro" id="IPR039732">
    <property type="entry name" value="Hub1/Ubl5"/>
</dbReference>
<feature type="domain" description="Ubiquitin-like" evidence="3">
    <location>
        <begin position="2"/>
        <end position="71"/>
    </location>
</feature>
<dbReference type="EMBL" id="ML978259">
    <property type="protein sequence ID" value="KAF2025685.1"/>
    <property type="molecule type" value="Genomic_DNA"/>
</dbReference>
<dbReference type="AlphaFoldDB" id="A0A9P4H216"/>
<proteinExistence type="predicted"/>
<gene>
    <name evidence="4" type="ORF">EK21DRAFT_75829</name>
</gene>
<evidence type="ECO:0000313" key="4">
    <source>
        <dbReference type="EMBL" id="KAF2025685.1"/>
    </source>
</evidence>
<dbReference type="SUPFAM" id="SSF54236">
    <property type="entry name" value="Ubiquitin-like"/>
    <property type="match status" value="1"/>
</dbReference>
<name>A0A9P4H216_9PLEO</name>
<dbReference type="PANTHER" id="PTHR13042">
    <property type="entry name" value="UBIQUITIN-LIKE PROTEIN 5"/>
    <property type="match status" value="1"/>
</dbReference>
<dbReference type="PROSITE" id="PS50053">
    <property type="entry name" value="UBIQUITIN_2"/>
    <property type="match status" value="1"/>
</dbReference>
<protein>
    <recommendedName>
        <fullName evidence="1">Ubiquitin-like modifier HUB1</fullName>
    </recommendedName>
</protein>